<dbReference type="Gene3D" id="1.25.10.10">
    <property type="entry name" value="Leucine-rich Repeat Variant"/>
    <property type="match status" value="1"/>
</dbReference>
<organism evidence="3">
    <name type="scientific">Ditylum brightwellii</name>
    <dbReference type="NCBI Taxonomy" id="49249"/>
    <lineage>
        <taxon>Eukaryota</taxon>
        <taxon>Sar</taxon>
        <taxon>Stramenopiles</taxon>
        <taxon>Ochrophyta</taxon>
        <taxon>Bacillariophyta</taxon>
        <taxon>Mediophyceae</taxon>
        <taxon>Lithodesmiophycidae</taxon>
        <taxon>Lithodesmiales</taxon>
        <taxon>Lithodesmiaceae</taxon>
        <taxon>Ditylum</taxon>
    </lineage>
</organism>
<dbReference type="SUPFAM" id="SSF48371">
    <property type="entry name" value="ARM repeat"/>
    <property type="match status" value="1"/>
</dbReference>
<evidence type="ECO:0000256" key="1">
    <source>
        <dbReference type="ARBA" id="ARBA00005462"/>
    </source>
</evidence>
<name>A0A7S4WAT5_9STRA</name>
<sequence>MFEHGGLVESVLKIATLDLSDSAREFASAALMDLASCPYNQVPMARSDKLLGTLVKLAVIDDKAETREFAVTGLQNLAYAKENRKRLATYGSGVVIEALKKTVSSDPCDKARRRAAGALTNLTCDETAERIGNHKGLLDTLANVTSVDKNSDVQKRAVLALTKIATSITIDMPCHSALLDALVTAASSKNSSGVASVLRMKARLPENRDSMARHPYVLDTLCQISKGNDKEYPLKERENALRAMMHLSNESANRRLLCNKMILDALVYCASRTGDQYMETRESAIVTIERLATEVANRQYLARHEGLIVAVAQATERELRAELEMTSGENPSGHSRLAKPLLMSLLLAM</sequence>
<dbReference type="PANTHER" id="PTHR47249">
    <property type="entry name" value="VACUOLAR PROTEIN 8"/>
    <property type="match status" value="1"/>
</dbReference>
<dbReference type="GO" id="GO:0071562">
    <property type="term" value="P:nucleus-vacuole junction assembly"/>
    <property type="evidence" value="ECO:0007669"/>
    <property type="project" value="InterPro"/>
</dbReference>
<accession>A0A7S4WAT5</accession>
<dbReference type="EMBL" id="HBNS01059926">
    <property type="protein sequence ID" value="CAE4666413.1"/>
    <property type="molecule type" value="Transcribed_RNA"/>
</dbReference>
<dbReference type="AlphaFoldDB" id="A0A7S4WAT5"/>
<proteinExistence type="inferred from homology"/>
<evidence type="ECO:0000313" key="3">
    <source>
        <dbReference type="EMBL" id="CAE4666413.1"/>
    </source>
</evidence>
<gene>
    <name evidence="3" type="ORF">DBRI00130_LOCUS43112</name>
</gene>
<dbReference type="GO" id="GO:0043495">
    <property type="term" value="F:protein-membrane adaptor activity"/>
    <property type="evidence" value="ECO:0007669"/>
    <property type="project" value="InterPro"/>
</dbReference>
<evidence type="ECO:0000256" key="2">
    <source>
        <dbReference type="ARBA" id="ARBA00022737"/>
    </source>
</evidence>
<comment type="similarity">
    <text evidence="1">Belongs to the beta-catenin family.</text>
</comment>
<dbReference type="InterPro" id="IPR045156">
    <property type="entry name" value="Vac8"/>
</dbReference>
<dbReference type="PANTHER" id="PTHR47249:SF1">
    <property type="entry name" value="VACUOLAR PROTEIN 8"/>
    <property type="match status" value="1"/>
</dbReference>
<reference evidence="3" key="1">
    <citation type="submission" date="2021-01" db="EMBL/GenBank/DDBJ databases">
        <authorList>
            <person name="Corre E."/>
            <person name="Pelletier E."/>
            <person name="Niang G."/>
            <person name="Scheremetjew M."/>
            <person name="Finn R."/>
            <person name="Kale V."/>
            <person name="Holt S."/>
            <person name="Cochrane G."/>
            <person name="Meng A."/>
            <person name="Brown T."/>
            <person name="Cohen L."/>
        </authorList>
    </citation>
    <scope>NUCLEOTIDE SEQUENCE</scope>
    <source>
        <strain evidence="3">GSO104</strain>
    </source>
</reference>
<dbReference type="InterPro" id="IPR016024">
    <property type="entry name" value="ARM-type_fold"/>
</dbReference>
<protein>
    <submittedName>
        <fullName evidence="3">Uncharacterized protein</fullName>
    </submittedName>
</protein>
<dbReference type="InterPro" id="IPR011989">
    <property type="entry name" value="ARM-like"/>
</dbReference>
<keyword evidence="2" id="KW-0677">Repeat</keyword>